<dbReference type="GO" id="GO:0016020">
    <property type="term" value="C:membrane"/>
    <property type="evidence" value="ECO:0007669"/>
    <property type="project" value="UniProtKB-SubCell"/>
</dbReference>
<dbReference type="InterPro" id="IPR052719">
    <property type="entry name" value="CvpA-like"/>
</dbReference>
<evidence type="ECO:0000256" key="6">
    <source>
        <dbReference type="SAM" id="Phobius"/>
    </source>
</evidence>
<evidence type="ECO:0000256" key="3">
    <source>
        <dbReference type="ARBA" id="ARBA00022989"/>
    </source>
</evidence>
<keyword evidence="2 6" id="KW-0812">Transmembrane</keyword>
<feature type="transmembrane region" description="Helical" evidence="6">
    <location>
        <begin position="69"/>
        <end position="92"/>
    </location>
</feature>
<evidence type="ECO:0000256" key="2">
    <source>
        <dbReference type="ARBA" id="ARBA00022692"/>
    </source>
</evidence>
<evidence type="ECO:0000256" key="1">
    <source>
        <dbReference type="ARBA" id="ARBA00004141"/>
    </source>
</evidence>
<feature type="region of interest" description="Disordered" evidence="5">
    <location>
        <begin position="160"/>
        <end position="180"/>
    </location>
</feature>
<dbReference type="Pfam" id="PF02674">
    <property type="entry name" value="Colicin_V"/>
    <property type="match status" value="1"/>
</dbReference>
<dbReference type="AlphaFoldDB" id="A0A932I1E7"/>
<accession>A0A932I1E7</accession>
<gene>
    <name evidence="7" type="ORF">HYZ11_12040</name>
</gene>
<comment type="subcellular location">
    <subcellularLocation>
        <location evidence="1">Membrane</location>
        <topology evidence="1">Multi-pass membrane protein</topology>
    </subcellularLocation>
</comment>
<protein>
    <submittedName>
        <fullName evidence="7">CvpA family protein</fullName>
    </submittedName>
</protein>
<dbReference type="Proteomes" id="UP000782312">
    <property type="component" value="Unassembled WGS sequence"/>
</dbReference>
<keyword evidence="4 6" id="KW-0472">Membrane</keyword>
<evidence type="ECO:0000256" key="4">
    <source>
        <dbReference type="ARBA" id="ARBA00023136"/>
    </source>
</evidence>
<proteinExistence type="predicted"/>
<evidence type="ECO:0000256" key="5">
    <source>
        <dbReference type="SAM" id="MobiDB-lite"/>
    </source>
</evidence>
<evidence type="ECO:0000313" key="7">
    <source>
        <dbReference type="EMBL" id="MBI3128328.1"/>
    </source>
</evidence>
<dbReference type="EMBL" id="JACPUR010000027">
    <property type="protein sequence ID" value="MBI3128328.1"/>
    <property type="molecule type" value="Genomic_DNA"/>
</dbReference>
<evidence type="ECO:0000313" key="8">
    <source>
        <dbReference type="Proteomes" id="UP000782312"/>
    </source>
</evidence>
<dbReference type="PANTHER" id="PTHR36926">
    <property type="entry name" value="COLICIN V PRODUCTION PROTEIN"/>
    <property type="match status" value="1"/>
</dbReference>
<reference evidence="7" key="1">
    <citation type="submission" date="2020-07" db="EMBL/GenBank/DDBJ databases">
        <title>Huge and variable diversity of episymbiotic CPR bacteria and DPANN archaea in groundwater ecosystems.</title>
        <authorList>
            <person name="He C.Y."/>
            <person name="Keren R."/>
            <person name="Whittaker M."/>
            <person name="Farag I.F."/>
            <person name="Doudna J."/>
            <person name="Cate J.H.D."/>
            <person name="Banfield J.F."/>
        </authorList>
    </citation>
    <scope>NUCLEOTIDE SEQUENCE</scope>
    <source>
        <strain evidence="7">NC_groundwater_763_Ag_S-0.2um_68_21</strain>
    </source>
</reference>
<feature type="transmembrane region" description="Helical" evidence="6">
    <location>
        <begin position="104"/>
        <end position="125"/>
    </location>
</feature>
<dbReference type="InterPro" id="IPR003825">
    <property type="entry name" value="Colicin-V_CvpA"/>
</dbReference>
<keyword evidence="3 6" id="KW-1133">Transmembrane helix</keyword>
<name>A0A932I1E7_UNCTE</name>
<sequence>MAPLPVPDIVLLAFFAVFFLRGLFRGTLRELSNLLAWALGLFAAARFSGVAETELKPYLGAGSPWLGPVTVFLTFLAVWVGVNLGGRFLSFIVRSGSLGPADRLGGGLLGAVKAVFLAAAALALVEVYAPERLPGRDAGTRILPYVQDLAARLRRTAPSSGELLKAPGPAPVSETQPLKR</sequence>
<organism evidence="7 8">
    <name type="scientific">Tectimicrobiota bacterium</name>
    <dbReference type="NCBI Taxonomy" id="2528274"/>
    <lineage>
        <taxon>Bacteria</taxon>
        <taxon>Pseudomonadati</taxon>
        <taxon>Nitrospinota/Tectimicrobiota group</taxon>
        <taxon>Candidatus Tectimicrobiota</taxon>
    </lineage>
</organism>
<comment type="caution">
    <text evidence="7">The sequence shown here is derived from an EMBL/GenBank/DDBJ whole genome shotgun (WGS) entry which is preliminary data.</text>
</comment>
<feature type="transmembrane region" description="Helical" evidence="6">
    <location>
        <begin position="31"/>
        <end position="49"/>
    </location>
</feature>
<feature type="transmembrane region" description="Helical" evidence="6">
    <location>
        <begin position="6"/>
        <end position="24"/>
    </location>
</feature>
<dbReference type="PANTHER" id="PTHR36926:SF1">
    <property type="entry name" value="COLICIN V PRODUCTION PROTEIN"/>
    <property type="match status" value="1"/>
</dbReference>
<dbReference type="GO" id="GO:0009403">
    <property type="term" value="P:toxin biosynthetic process"/>
    <property type="evidence" value="ECO:0007669"/>
    <property type="project" value="InterPro"/>
</dbReference>